<accession>E0SNN8</accession>
<dbReference type="STRING" id="583356.Igag_1020"/>
<sequence>MTSGLSDEAYLGFLTSIIVNSPRIDRVSEKLLSEDIDISSAIALGLVPPIYSRFSQIRRLDDLEETLYDFYVKLKNSLHIYSRSKYAGYIDVFYEIYDIEKALSIASLRSRSSLHITPISTLLIVSEIGIGISREYSKCAEAPSIECFYRIYISRIDDALKKIFIRSTNEDYLKCRVALYTFALIRYLSHRLNCMFLKLCRDIEVLKLFKDFDGPERSIAISKSIAIVNRIVSEIESKASKDPSTYFIYESLYLPIQIKDVLMPMNTVPTFLTYLLIYKFYEYKVIRFLAMKGLRWGAR</sequence>
<name>E0SNN8_IGNAA</name>
<dbReference type="AlphaFoldDB" id="E0SNN8"/>
<gene>
    <name evidence="1" type="ordered locus">Igag_1020</name>
</gene>
<organism evidence="1 2">
    <name type="scientific">Ignisphaera aggregans (strain DSM 17230 / JCM 13409 / AQ1.S1)</name>
    <dbReference type="NCBI Taxonomy" id="583356"/>
    <lineage>
        <taxon>Archaea</taxon>
        <taxon>Thermoproteota</taxon>
        <taxon>Thermoprotei</taxon>
        <taxon>Desulfurococcales</taxon>
        <taxon>Desulfurococcaceae</taxon>
        <taxon>Ignisphaera</taxon>
    </lineage>
</organism>
<dbReference type="EMBL" id="CP002098">
    <property type="protein sequence ID" value="ADM27834.1"/>
    <property type="molecule type" value="Genomic_DNA"/>
</dbReference>
<proteinExistence type="predicted"/>
<dbReference type="KEGG" id="iag:Igag_1020"/>
<reference evidence="1 2" key="1">
    <citation type="journal article" date="2010" name="Stand. Genomic Sci.">
        <title>Complete genome sequence of Ignisphaera aggregans type strain (AQ1.S1).</title>
        <authorList>
            <person name="Goker M."/>
            <person name="Held B."/>
            <person name="Lapidus A."/>
            <person name="Nolan M."/>
            <person name="Spring S."/>
            <person name="Yasawong M."/>
            <person name="Lucas S."/>
            <person name="Glavina Del Rio T."/>
            <person name="Tice H."/>
            <person name="Cheng J.F."/>
            <person name="Goodwin L."/>
            <person name="Tapia R."/>
            <person name="Pitluck S."/>
            <person name="Liolios K."/>
            <person name="Ivanova N."/>
            <person name="Mavromatis K."/>
            <person name="Mikhailova N."/>
            <person name="Pati A."/>
            <person name="Chen A."/>
            <person name="Palaniappan K."/>
            <person name="Brambilla E."/>
            <person name="Land M."/>
            <person name="Hauser L."/>
            <person name="Chang Y.J."/>
            <person name="Jeffries C.D."/>
            <person name="Brettin T."/>
            <person name="Detter J.C."/>
            <person name="Han C."/>
            <person name="Rohde M."/>
            <person name="Sikorski J."/>
            <person name="Woyke T."/>
            <person name="Bristow J."/>
            <person name="Eisen J.A."/>
            <person name="Markowitz V."/>
            <person name="Hugenholtz P."/>
            <person name="Kyrpides N.C."/>
            <person name="Klenk H.P."/>
        </authorList>
    </citation>
    <scope>NUCLEOTIDE SEQUENCE [LARGE SCALE GENOMIC DNA]</scope>
    <source>
        <strain evidence="2">DSM 17230 / JCM 13409 / AQ1.S1</strain>
    </source>
</reference>
<keyword evidence="2" id="KW-1185">Reference proteome</keyword>
<evidence type="ECO:0000313" key="1">
    <source>
        <dbReference type="EMBL" id="ADM27834.1"/>
    </source>
</evidence>
<dbReference type="BioCyc" id="IAGG583356:GHAH-1002-MONOMER"/>
<protein>
    <submittedName>
        <fullName evidence="1">Uncharacterized protein</fullName>
    </submittedName>
</protein>
<dbReference type="HOGENOM" id="CLU_929407_0_0_2"/>
<dbReference type="Proteomes" id="UP000001304">
    <property type="component" value="Chromosome"/>
</dbReference>
<evidence type="ECO:0000313" key="2">
    <source>
        <dbReference type="Proteomes" id="UP000001304"/>
    </source>
</evidence>